<dbReference type="STRING" id="151549.A0A4C1T533"/>
<feature type="domain" description="Reverse transcriptase" evidence="1">
    <location>
        <begin position="1"/>
        <end position="217"/>
    </location>
</feature>
<accession>A0A4C1T533</accession>
<protein>
    <submittedName>
        <fullName evidence="2">Probable RNA-directed DNA polymerase from transposon X-element</fullName>
    </submittedName>
</protein>
<dbReference type="EMBL" id="BGZK01004491">
    <property type="protein sequence ID" value="GBP09295.1"/>
    <property type="molecule type" value="Genomic_DNA"/>
</dbReference>
<dbReference type="Pfam" id="PF00078">
    <property type="entry name" value="RVT_1"/>
    <property type="match status" value="1"/>
</dbReference>
<dbReference type="Proteomes" id="UP000299102">
    <property type="component" value="Unassembled WGS sequence"/>
</dbReference>
<evidence type="ECO:0000313" key="3">
    <source>
        <dbReference type="Proteomes" id="UP000299102"/>
    </source>
</evidence>
<evidence type="ECO:0000313" key="2">
    <source>
        <dbReference type="EMBL" id="GBP09295.1"/>
    </source>
</evidence>
<evidence type="ECO:0000259" key="1">
    <source>
        <dbReference type="PROSITE" id="PS50878"/>
    </source>
</evidence>
<comment type="caution">
    <text evidence="2">The sequence shown here is derived from an EMBL/GenBank/DDBJ whole genome shotgun (WGS) entry which is preliminary data.</text>
</comment>
<keyword evidence="3" id="KW-1185">Reference proteome</keyword>
<dbReference type="OrthoDB" id="2800997at2759"/>
<proteinExistence type="predicted"/>
<dbReference type="InterPro" id="IPR000477">
    <property type="entry name" value="RT_dom"/>
</dbReference>
<dbReference type="AlphaFoldDB" id="A0A4C1T533"/>
<keyword evidence="2" id="KW-0808">Transferase</keyword>
<keyword evidence="2" id="KW-0548">Nucleotidyltransferase</keyword>
<dbReference type="PROSITE" id="PS50878">
    <property type="entry name" value="RT_POL"/>
    <property type="match status" value="1"/>
</dbReference>
<dbReference type="PANTHER" id="PTHR19446">
    <property type="entry name" value="REVERSE TRANSCRIPTASES"/>
    <property type="match status" value="1"/>
</dbReference>
<gene>
    <name evidence="2" type="ORF">EVAR_74184_1</name>
</gene>
<dbReference type="GO" id="GO:0003964">
    <property type="term" value="F:RNA-directed DNA polymerase activity"/>
    <property type="evidence" value="ECO:0007669"/>
    <property type="project" value="UniProtKB-KW"/>
</dbReference>
<name>A0A4C1T533_EUMVA</name>
<keyword evidence="2" id="KW-0695">RNA-directed DNA polymerase</keyword>
<organism evidence="2 3">
    <name type="scientific">Eumeta variegata</name>
    <name type="common">Bagworm moth</name>
    <name type="synonym">Eumeta japonica</name>
    <dbReference type="NCBI Taxonomy" id="151549"/>
    <lineage>
        <taxon>Eukaryota</taxon>
        <taxon>Metazoa</taxon>
        <taxon>Ecdysozoa</taxon>
        <taxon>Arthropoda</taxon>
        <taxon>Hexapoda</taxon>
        <taxon>Insecta</taxon>
        <taxon>Pterygota</taxon>
        <taxon>Neoptera</taxon>
        <taxon>Endopterygota</taxon>
        <taxon>Lepidoptera</taxon>
        <taxon>Glossata</taxon>
        <taxon>Ditrysia</taxon>
        <taxon>Tineoidea</taxon>
        <taxon>Psychidae</taxon>
        <taxon>Oiketicinae</taxon>
        <taxon>Eumeta</taxon>
    </lineage>
</organism>
<sequence>MSRPIWKEPEVISIYKAAFKARELPASYRPISFLSGRSKLFEKILKTRLSNHFLSKGLIIDGQFGFRPIYSCSQQTLRLVEFITEDFKTKQKTIALFFDVAKAFHRVWHAGLIKLHVLKLPDRLLHIIHNYISNEYFVFGHESTYSTKQLIRARVPRGSIFSPLLYSAKDIRRPTSDIQLTLFAKHTTLYFRARYKKSTHLHFQSVIDELSRWTLED</sequence>
<reference evidence="2 3" key="1">
    <citation type="journal article" date="2019" name="Commun. Biol.">
        <title>The bagworm genome reveals a unique fibroin gene that provides high tensile strength.</title>
        <authorList>
            <person name="Kono N."/>
            <person name="Nakamura H."/>
            <person name="Ohtoshi R."/>
            <person name="Tomita M."/>
            <person name="Numata K."/>
            <person name="Arakawa K."/>
        </authorList>
    </citation>
    <scope>NUCLEOTIDE SEQUENCE [LARGE SCALE GENOMIC DNA]</scope>
</reference>